<sequence length="138" mass="16116">MKALQAIFILIFSELISTQKPEVIPAKWDVLYEKETEKNMSLTIFRFNVEKQYSVARIIMSCNESTEHNPLLAVFREKLAILSLQVPLIVDNYEYSQVARTLCPFTEYKEGEAFTVEVTSSRPVHYNFRAELVHNFYL</sequence>
<dbReference type="EMBL" id="CP090896">
    <property type="protein sequence ID" value="ULT83899.1"/>
    <property type="molecule type" value="Genomic_DNA"/>
</dbReference>
<keyword evidence="7" id="KW-0325">Glycoprotein</keyword>
<evidence type="ECO:0000256" key="7">
    <source>
        <dbReference type="ARBA" id="ARBA00023180"/>
    </source>
</evidence>
<evidence type="ECO:0000256" key="5">
    <source>
        <dbReference type="ARBA" id="ARBA00022989"/>
    </source>
</evidence>
<gene>
    <name evidence="9" type="ORF">L3Y34_012891</name>
</gene>
<evidence type="ECO:0000256" key="2">
    <source>
        <dbReference type="ARBA" id="ARBA00006618"/>
    </source>
</evidence>
<keyword evidence="3" id="KW-0812">Transmembrane</keyword>
<evidence type="ECO:0000313" key="9">
    <source>
        <dbReference type="EMBL" id="ULT83899.1"/>
    </source>
</evidence>
<dbReference type="GO" id="GO:0016020">
    <property type="term" value="C:membrane"/>
    <property type="evidence" value="ECO:0007669"/>
    <property type="project" value="UniProtKB-SubCell"/>
</dbReference>
<protein>
    <submittedName>
        <fullName evidence="9">Uncharacterized protein</fullName>
    </submittedName>
</protein>
<organism evidence="9 10">
    <name type="scientific">Caenorhabditis briggsae</name>
    <dbReference type="NCBI Taxonomy" id="6238"/>
    <lineage>
        <taxon>Eukaryota</taxon>
        <taxon>Metazoa</taxon>
        <taxon>Ecdysozoa</taxon>
        <taxon>Nematoda</taxon>
        <taxon>Chromadorea</taxon>
        <taxon>Rhabditida</taxon>
        <taxon>Rhabditina</taxon>
        <taxon>Rhabditomorpha</taxon>
        <taxon>Rhabditoidea</taxon>
        <taxon>Rhabditidae</taxon>
        <taxon>Peloderinae</taxon>
        <taxon>Caenorhabditis</taxon>
    </lineage>
</organism>
<evidence type="ECO:0000256" key="3">
    <source>
        <dbReference type="ARBA" id="ARBA00022692"/>
    </source>
</evidence>
<dbReference type="PANTHER" id="PTHR12185:SF14">
    <property type="entry name" value="CHOLESTEROL UPTAKE PROTEIN 1"/>
    <property type="match status" value="1"/>
</dbReference>
<feature type="chain" id="PRO_5042285191" evidence="8">
    <location>
        <begin position="19"/>
        <end position="138"/>
    </location>
</feature>
<keyword evidence="5" id="KW-1133">Transmembrane helix</keyword>
<evidence type="ECO:0000313" key="10">
    <source>
        <dbReference type="Proteomes" id="UP000827892"/>
    </source>
</evidence>
<evidence type="ECO:0000256" key="1">
    <source>
        <dbReference type="ARBA" id="ARBA00004141"/>
    </source>
</evidence>
<dbReference type="InterPro" id="IPR025958">
    <property type="entry name" value="SID1_TM_fam"/>
</dbReference>
<reference evidence="9 10" key="1">
    <citation type="submission" date="2022-05" db="EMBL/GenBank/DDBJ databases">
        <title>Chromosome-level reference genomes for two strains of Caenorhabditis briggsae: an improved platform for comparative genomics.</title>
        <authorList>
            <person name="Stevens L."/>
            <person name="Andersen E.C."/>
        </authorList>
    </citation>
    <scope>NUCLEOTIDE SEQUENCE [LARGE SCALE GENOMIC DNA]</scope>
    <source>
        <strain evidence="9">QX1410_ONT</strain>
        <tissue evidence="9">Whole-organism</tissue>
    </source>
</reference>
<evidence type="ECO:0000256" key="8">
    <source>
        <dbReference type="SAM" id="SignalP"/>
    </source>
</evidence>
<accession>A0AAE8ZZU3</accession>
<dbReference type="Proteomes" id="UP000827892">
    <property type="component" value="Chromosome X"/>
</dbReference>
<comment type="subcellular location">
    <subcellularLocation>
        <location evidence="1">Membrane</location>
        <topology evidence="1">Multi-pass membrane protein</topology>
    </subcellularLocation>
</comment>
<evidence type="ECO:0000256" key="4">
    <source>
        <dbReference type="ARBA" id="ARBA00022729"/>
    </source>
</evidence>
<keyword evidence="6" id="KW-0472">Membrane</keyword>
<name>A0AAE8ZZU3_CAEBR</name>
<proteinExistence type="inferred from homology"/>
<dbReference type="AlphaFoldDB" id="A0AAE8ZZU3"/>
<evidence type="ECO:0000256" key="6">
    <source>
        <dbReference type="ARBA" id="ARBA00023136"/>
    </source>
</evidence>
<keyword evidence="4 8" id="KW-0732">Signal</keyword>
<comment type="similarity">
    <text evidence="2">Belongs to the SID1 family.</text>
</comment>
<dbReference type="PANTHER" id="PTHR12185">
    <property type="entry name" value="SID1 TRANSMEMBRANE FAMILY MEMEBER"/>
    <property type="match status" value="1"/>
</dbReference>
<feature type="signal peptide" evidence="8">
    <location>
        <begin position="1"/>
        <end position="18"/>
    </location>
</feature>